<dbReference type="EMBL" id="PDNA01000037">
    <property type="protein sequence ID" value="PGH21326.1"/>
    <property type="molecule type" value="Genomic_DNA"/>
</dbReference>
<feature type="compositionally biased region" description="Basic and acidic residues" evidence="1">
    <location>
        <begin position="177"/>
        <end position="206"/>
    </location>
</feature>
<organism evidence="2 3">
    <name type="scientific">Polytolypa hystricis (strain UAMH7299)</name>
    <dbReference type="NCBI Taxonomy" id="1447883"/>
    <lineage>
        <taxon>Eukaryota</taxon>
        <taxon>Fungi</taxon>
        <taxon>Dikarya</taxon>
        <taxon>Ascomycota</taxon>
        <taxon>Pezizomycotina</taxon>
        <taxon>Eurotiomycetes</taxon>
        <taxon>Eurotiomycetidae</taxon>
        <taxon>Onygenales</taxon>
        <taxon>Onygenales incertae sedis</taxon>
        <taxon>Polytolypa</taxon>
    </lineage>
</organism>
<evidence type="ECO:0000256" key="1">
    <source>
        <dbReference type="SAM" id="MobiDB-lite"/>
    </source>
</evidence>
<feature type="region of interest" description="Disordered" evidence="1">
    <location>
        <begin position="92"/>
        <end position="206"/>
    </location>
</feature>
<evidence type="ECO:0000313" key="2">
    <source>
        <dbReference type="EMBL" id="PGH21326.1"/>
    </source>
</evidence>
<evidence type="ECO:0000313" key="3">
    <source>
        <dbReference type="Proteomes" id="UP000224634"/>
    </source>
</evidence>
<dbReference type="OrthoDB" id="3910791at2759"/>
<protein>
    <submittedName>
        <fullName evidence="2">Uncharacterized protein</fullName>
    </submittedName>
</protein>
<keyword evidence="3" id="KW-1185">Reference proteome</keyword>
<gene>
    <name evidence="2" type="ORF">AJ80_03377</name>
</gene>
<feature type="compositionally biased region" description="Polar residues" evidence="1">
    <location>
        <begin position="17"/>
        <end position="38"/>
    </location>
</feature>
<comment type="caution">
    <text evidence="2">The sequence shown here is derived from an EMBL/GenBank/DDBJ whole genome shotgun (WGS) entry which is preliminary data.</text>
</comment>
<feature type="compositionally biased region" description="Acidic residues" evidence="1">
    <location>
        <begin position="140"/>
        <end position="149"/>
    </location>
</feature>
<sequence>MSKHLQHRDRGLHSQEQKTPTLSPKPQSPFPTKSTSEDTPFAPTPEAESPISYRSLPLSPDLGPLFVDDLLGQKLGDAYFLSRLEYGWREQKYGKEVASTTKRRWTPSPVRRAYAERQEDIGRIDDLPTDSENDSRVRDDDDLSEESGDEVQGKSNMGCDQVVSVGQGTAARRSKRSRDEGNDTDGKDSGSYEEGSCERRFILSSP</sequence>
<reference evidence="2 3" key="1">
    <citation type="submission" date="2017-10" db="EMBL/GenBank/DDBJ databases">
        <title>Comparative genomics in systemic dimorphic fungi from Ajellomycetaceae.</title>
        <authorList>
            <person name="Munoz J.F."/>
            <person name="Mcewen J.G."/>
            <person name="Clay O.K."/>
            <person name="Cuomo C.A."/>
        </authorList>
    </citation>
    <scope>NUCLEOTIDE SEQUENCE [LARGE SCALE GENOMIC DNA]</scope>
    <source>
        <strain evidence="2 3">UAMH7299</strain>
    </source>
</reference>
<accession>A0A2B7YIE8</accession>
<proteinExistence type="predicted"/>
<name>A0A2B7YIE8_POLH7</name>
<feature type="compositionally biased region" description="Basic and acidic residues" evidence="1">
    <location>
        <begin position="113"/>
        <end position="126"/>
    </location>
</feature>
<feature type="region of interest" description="Disordered" evidence="1">
    <location>
        <begin position="1"/>
        <end position="58"/>
    </location>
</feature>
<dbReference type="Proteomes" id="UP000224634">
    <property type="component" value="Unassembled WGS sequence"/>
</dbReference>
<dbReference type="AlphaFoldDB" id="A0A2B7YIE8"/>